<feature type="repeat" description="ANK" evidence="3">
    <location>
        <begin position="130"/>
        <end position="162"/>
    </location>
</feature>
<dbReference type="InterPro" id="IPR036770">
    <property type="entry name" value="Ankyrin_rpt-contain_sf"/>
</dbReference>
<evidence type="ECO:0000313" key="5">
    <source>
        <dbReference type="EMBL" id="GKZ27698.1"/>
    </source>
</evidence>
<evidence type="ECO:0000313" key="6">
    <source>
        <dbReference type="Proteomes" id="UP001143548"/>
    </source>
</evidence>
<dbReference type="Pfam" id="PF00023">
    <property type="entry name" value="Ank"/>
    <property type="match status" value="2"/>
</dbReference>
<sequence>MANLNYLPTELLQEILSYIDYDVDLAALSQTTPRVYNLTSNLLDQRILHIHDHSHMFAYKGRAMYNAAFDGNEHCARRLLQAGITPAWKPNYFDSPIGIAAYKGHANLVRLFIEHGADPNYMTGKDNYSIVKSPLMNAIEGGHEEVVRVLLEHGVDLVYTKDKGTYAQPLSRAISYQRYEIAKLLLEHGCNPRTPNFSNLEESAFTEAGGRSLPILRLFVGPEISGDYFSASDEAARDMVVKALRMRDLPLVKFLLDHGAKLDSATWYENRPFDFLLSYDHLYLIGRLSGEDPEGARFLLRKIDVDNIITERNIPAAMRLARGAAHGGNVGLLKRLVDVNWGDAHPKLEPVDWTDHLTLCLVEAVPGGHLKVARLLLDLGAHPDGRTHGRQFHNYEWPIHKAIESGYTKLVELLLDRGANPFPRERKTAFEKATERYAYQLKPQARFDIIQLLVNRNLVEADKFRGKINLIDPTVAYERRTIERAVRWGAKIFDLVRQHFDIKLEVGNEHHQAAFVKAVETGDTAIMKEFLEAGFNPNVPKHLLLTAANHICDRVPTEEPVDLLLMYGAWLELKDGKPKMPCVYRAMRAPAYCPDTAVKLLLRKGADPFSVDKSGKYWFVQVAEQGDVTTVQGVLGYFDEEGIPFTRVKSMVEKAARAARSAAEVEAALAYAVKPEDFSRNHALFGRSRDIAIVAENLWRWYWRKVYPCPES</sequence>
<comment type="caution">
    <text evidence="5">The sequence shown here is derived from an EMBL/GenBank/DDBJ whole genome shotgun (WGS) entry which is preliminary data.</text>
</comment>
<keyword evidence="2 3" id="KW-0040">ANK repeat</keyword>
<name>A0A9W5Z2Z4_9EURO</name>
<reference evidence="5" key="1">
    <citation type="submission" date="2022-07" db="EMBL/GenBank/DDBJ databases">
        <title>Taxonomy of Aspergillus series Nigri: significant species reduction supported by multi-species coalescent approaches.</title>
        <authorList>
            <person name="Bian C."/>
            <person name="Kusuya Y."/>
            <person name="Sklenar F."/>
            <person name="D'hooge E."/>
            <person name="Yaguchi T."/>
            <person name="Takahashi H."/>
            <person name="Hubka V."/>
        </authorList>
    </citation>
    <scope>NUCLEOTIDE SEQUENCE</scope>
    <source>
        <strain evidence="5">CBS 733.88</strain>
    </source>
</reference>
<dbReference type="SUPFAM" id="SSF48403">
    <property type="entry name" value="Ankyrin repeat"/>
    <property type="match status" value="2"/>
</dbReference>
<gene>
    <name evidence="5" type="ORF">AbraCBS73388_005328</name>
</gene>
<dbReference type="PANTHER" id="PTHR24198:SF165">
    <property type="entry name" value="ANKYRIN REPEAT-CONTAINING PROTEIN-RELATED"/>
    <property type="match status" value="1"/>
</dbReference>
<feature type="repeat" description="ANK" evidence="3">
    <location>
        <begin position="92"/>
        <end position="124"/>
    </location>
</feature>
<dbReference type="Pfam" id="PF12796">
    <property type="entry name" value="Ank_2"/>
    <property type="match status" value="1"/>
</dbReference>
<evidence type="ECO:0000256" key="3">
    <source>
        <dbReference type="PROSITE-ProRule" id="PRU00023"/>
    </source>
</evidence>
<dbReference type="InterPro" id="IPR001810">
    <property type="entry name" value="F-box_dom"/>
</dbReference>
<dbReference type="PROSITE" id="PS50088">
    <property type="entry name" value="ANK_REPEAT"/>
    <property type="match status" value="3"/>
</dbReference>
<evidence type="ECO:0000259" key="4">
    <source>
        <dbReference type="PROSITE" id="PS50181"/>
    </source>
</evidence>
<dbReference type="PROSITE" id="PS50181">
    <property type="entry name" value="FBOX"/>
    <property type="match status" value="1"/>
</dbReference>
<protein>
    <recommendedName>
        <fullName evidence="4">F-box domain-containing protein</fullName>
    </recommendedName>
</protein>
<dbReference type="Gene3D" id="1.25.40.20">
    <property type="entry name" value="Ankyrin repeat-containing domain"/>
    <property type="match status" value="3"/>
</dbReference>
<dbReference type="InterPro" id="IPR002110">
    <property type="entry name" value="Ankyrin_rpt"/>
</dbReference>
<dbReference type="AlphaFoldDB" id="A0A9W5Z2Z4"/>
<dbReference type="PROSITE" id="PS50297">
    <property type="entry name" value="ANK_REP_REGION"/>
    <property type="match status" value="3"/>
</dbReference>
<accession>A0A9W5Z2Z4</accession>
<dbReference type="Proteomes" id="UP001143548">
    <property type="component" value="Unassembled WGS sequence"/>
</dbReference>
<feature type="domain" description="F-box" evidence="4">
    <location>
        <begin position="1"/>
        <end position="50"/>
    </location>
</feature>
<proteinExistence type="predicted"/>
<evidence type="ECO:0000256" key="1">
    <source>
        <dbReference type="ARBA" id="ARBA00022737"/>
    </source>
</evidence>
<dbReference type="EMBL" id="BROQ01000257">
    <property type="protein sequence ID" value="GKZ27698.1"/>
    <property type="molecule type" value="Genomic_DNA"/>
</dbReference>
<dbReference type="PANTHER" id="PTHR24198">
    <property type="entry name" value="ANKYRIN REPEAT AND PROTEIN KINASE DOMAIN-CONTAINING PROTEIN"/>
    <property type="match status" value="1"/>
</dbReference>
<evidence type="ECO:0000256" key="2">
    <source>
        <dbReference type="ARBA" id="ARBA00023043"/>
    </source>
</evidence>
<feature type="repeat" description="ANK" evidence="3">
    <location>
        <begin position="394"/>
        <end position="426"/>
    </location>
</feature>
<dbReference type="SMART" id="SM00248">
    <property type="entry name" value="ANK"/>
    <property type="match status" value="9"/>
</dbReference>
<keyword evidence="1" id="KW-0677">Repeat</keyword>
<organism evidence="5 6">
    <name type="scientific">Aspergillus brasiliensis</name>
    <dbReference type="NCBI Taxonomy" id="319629"/>
    <lineage>
        <taxon>Eukaryota</taxon>
        <taxon>Fungi</taxon>
        <taxon>Dikarya</taxon>
        <taxon>Ascomycota</taxon>
        <taxon>Pezizomycotina</taxon>
        <taxon>Eurotiomycetes</taxon>
        <taxon>Eurotiomycetidae</taxon>
        <taxon>Eurotiales</taxon>
        <taxon>Aspergillaceae</taxon>
        <taxon>Aspergillus</taxon>
        <taxon>Aspergillus subgen. Circumdati</taxon>
    </lineage>
</organism>